<dbReference type="SUPFAM" id="SSF81383">
    <property type="entry name" value="F-box domain"/>
    <property type="match status" value="1"/>
</dbReference>
<name>A0A0C9WQ11_9AGAR</name>
<reference evidence="1 2" key="1">
    <citation type="submission" date="2014-04" db="EMBL/GenBank/DDBJ databases">
        <authorList>
            <consortium name="DOE Joint Genome Institute"/>
            <person name="Kuo A."/>
            <person name="Kohler A."/>
            <person name="Nagy L.G."/>
            <person name="Floudas D."/>
            <person name="Copeland A."/>
            <person name="Barry K.W."/>
            <person name="Cichocki N."/>
            <person name="Veneault-Fourrey C."/>
            <person name="LaButti K."/>
            <person name="Lindquist E.A."/>
            <person name="Lipzen A."/>
            <person name="Lundell T."/>
            <person name="Morin E."/>
            <person name="Murat C."/>
            <person name="Sun H."/>
            <person name="Tunlid A."/>
            <person name="Henrissat B."/>
            <person name="Grigoriev I.V."/>
            <person name="Hibbett D.S."/>
            <person name="Martin F."/>
            <person name="Nordberg H.P."/>
            <person name="Cantor M.N."/>
            <person name="Hua S.X."/>
        </authorList>
    </citation>
    <scope>NUCLEOTIDE SEQUENCE [LARGE SCALE GENOMIC DNA]</scope>
    <source>
        <strain evidence="1 2">LaAM-08-1</strain>
    </source>
</reference>
<proteinExistence type="predicted"/>
<sequence length="414" mass="46583">MSPTPLPQELIDQIIDHLHDDPPALSSCSLVCNAWLPASRHHFFAKITLKAMVPNVPTSCPQERCKRLYWLLIRSPKIIPNVRELEVCEGSPYHSPHPDTRSTTWVTTERTLPPLLKLLTHLKRLDFSATTTFYWKTLPPTFQHAIHAVLSLPSLTYVRFHSWSFSNFASLASLLSHCHTLKGLALSSTTVSDDATVDQEDRLIEEDAESPESHTPRLEILTLDYVSMGYSGHWLLGQSSLMDLSSLRELRVSHFPDASVIEKLLLAVGGALEHFHLKPGTWPVQSFDLGHNCGLRSIRLTLDDVNTAIDWATTLLSSVTSRNALESIGLEFYVDLKRLEGWSSLDALLVRPELASLQQVDIGLFASPSHAEFIKVKEELNGVEDRCVVRLYQLGLKSQRSNRQLTPRISRYEA</sequence>
<dbReference type="STRING" id="1095629.A0A0C9WQ11"/>
<dbReference type="InterPro" id="IPR032675">
    <property type="entry name" value="LRR_dom_sf"/>
</dbReference>
<dbReference type="AlphaFoldDB" id="A0A0C9WQ11"/>
<dbReference type="SUPFAM" id="SSF52047">
    <property type="entry name" value="RNI-like"/>
    <property type="match status" value="1"/>
</dbReference>
<evidence type="ECO:0000313" key="2">
    <source>
        <dbReference type="Proteomes" id="UP000054477"/>
    </source>
</evidence>
<evidence type="ECO:0008006" key="3">
    <source>
        <dbReference type="Google" id="ProtNLM"/>
    </source>
</evidence>
<dbReference type="Gene3D" id="3.80.10.10">
    <property type="entry name" value="Ribonuclease Inhibitor"/>
    <property type="match status" value="1"/>
</dbReference>
<evidence type="ECO:0000313" key="1">
    <source>
        <dbReference type="EMBL" id="KIK00230.1"/>
    </source>
</evidence>
<reference evidence="2" key="2">
    <citation type="submission" date="2015-01" db="EMBL/GenBank/DDBJ databases">
        <title>Evolutionary Origins and Diversification of the Mycorrhizal Mutualists.</title>
        <authorList>
            <consortium name="DOE Joint Genome Institute"/>
            <consortium name="Mycorrhizal Genomics Consortium"/>
            <person name="Kohler A."/>
            <person name="Kuo A."/>
            <person name="Nagy L.G."/>
            <person name="Floudas D."/>
            <person name="Copeland A."/>
            <person name="Barry K.W."/>
            <person name="Cichocki N."/>
            <person name="Veneault-Fourrey C."/>
            <person name="LaButti K."/>
            <person name="Lindquist E.A."/>
            <person name="Lipzen A."/>
            <person name="Lundell T."/>
            <person name="Morin E."/>
            <person name="Murat C."/>
            <person name="Riley R."/>
            <person name="Ohm R."/>
            <person name="Sun H."/>
            <person name="Tunlid A."/>
            <person name="Henrissat B."/>
            <person name="Grigoriev I.V."/>
            <person name="Hibbett D.S."/>
            <person name="Martin F."/>
        </authorList>
    </citation>
    <scope>NUCLEOTIDE SEQUENCE [LARGE SCALE GENOMIC DNA]</scope>
    <source>
        <strain evidence="2">LaAM-08-1</strain>
    </source>
</reference>
<accession>A0A0C9WQ11</accession>
<gene>
    <name evidence="1" type="ORF">K443DRAFT_7813</name>
</gene>
<dbReference type="OrthoDB" id="3070253at2759"/>
<dbReference type="EMBL" id="KN838630">
    <property type="protein sequence ID" value="KIK00230.1"/>
    <property type="molecule type" value="Genomic_DNA"/>
</dbReference>
<protein>
    <recommendedName>
        <fullName evidence="3">F-box domain-containing protein</fullName>
    </recommendedName>
</protein>
<dbReference type="HOGENOM" id="CLU_036316_4_0_1"/>
<organism evidence="1 2">
    <name type="scientific">Laccaria amethystina LaAM-08-1</name>
    <dbReference type="NCBI Taxonomy" id="1095629"/>
    <lineage>
        <taxon>Eukaryota</taxon>
        <taxon>Fungi</taxon>
        <taxon>Dikarya</taxon>
        <taxon>Basidiomycota</taxon>
        <taxon>Agaricomycotina</taxon>
        <taxon>Agaricomycetes</taxon>
        <taxon>Agaricomycetidae</taxon>
        <taxon>Agaricales</taxon>
        <taxon>Agaricineae</taxon>
        <taxon>Hydnangiaceae</taxon>
        <taxon>Laccaria</taxon>
    </lineage>
</organism>
<dbReference type="Proteomes" id="UP000054477">
    <property type="component" value="Unassembled WGS sequence"/>
</dbReference>
<dbReference type="InterPro" id="IPR036047">
    <property type="entry name" value="F-box-like_dom_sf"/>
</dbReference>
<keyword evidence="2" id="KW-1185">Reference proteome</keyword>